<dbReference type="PANTHER" id="PTHR10134">
    <property type="entry name" value="CYTOCHROME B-C1 COMPLEX SUBUNIT RIESKE, MITOCHONDRIAL"/>
    <property type="match status" value="1"/>
</dbReference>
<keyword evidence="5" id="KW-1015">Disulfide bond</keyword>
<keyword evidence="1" id="KW-0001">2Fe-2S</keyword>
<evidence type="ECO:0000313" key="8">
    <source>
        <dbReference type="EMBL" id="NMO22758.1"/>
    </source>
</evidence>
<evidence type="ECO:0000259" key="7">
    <source>
        <dbReference type="PROSITE" id="PS51296"/>
    </source>
</evidence>
<name>A0A848LX74_9BACT</name>
<dbReference type="InterPro" id="IPR014349">
    <property type="entry name" value="Rieske_Fe-S_prot"/>
</dbReference>
<evidence type="ECO:0000256" key="4">
    <source>
        <dbReference type="ARBA" id="ARBA00023014"/>
    </source>
</evidence>
<keyword evidence="9" id="KW-1185">Reference proteome</keyword>
<dbReference type="Gene3D" id="2.102.10.10">
    <property type="entry name" value="Rieske [2Fe-2S] iron-sulphur domain"/>
    <property type="match status" value="1"/>
</dbReference>
<reference evidence="8 9" key="1">
    <citation type="submission" date="2020-04" db="EMBL/GenBank/DDBJ databases">
        <title>Draft genome of Pyxidicoccus fallax type strain.</title>
        <authorList>
            <person name="Whitworth D.E."/>
        </authorList>
    </citation>
    <scope>NUCLEOTIDE SEQUENCE [LARGE SCALE GENOMIC DNA]</scope>
    <source>
        <strain evidence="8 9">DSM 14698</strain>
    </source>
</reference>
<dbReference type="CDD" id="cd03467">
    <property type="entry name" value="Rieske"/>
    <property type="match status" value="1"/>
</dbReference>
<dbReference type="PRINTS" id="PR00162">
    <property type="entry name" value="RIESKE"/>
</dbReference>
<dbReference type="InterPro" id="IPR036922">
    <property type="entry name" value="Rieske_2Fe-2S_sf"/>
</dbReference>
<dbReference type="GO" id="GO:0016020">
    <property type="term" value="C:membrane"/>
    <property type="evidence" value="ECO:0007669"/>
    <property type="project" value="InterPro"/>
</dbReference>
<dbReference type="EMBL" id="JABBJJ010000468">
    <property type="protein sequence ID" value="NMO22758.1"/>
    <property type="molecule type" value="Genomic_DNA"/>
</dbReference>
<comment type="caution">
    <text evidence="8">The sequence shown here is derived from an EMBL/GenBank/DDBJ whole genome shotgun (WGS) entry which is preliminary data.</text>
</comment>
<evidence type="ECO:0000256" key="1">
    <source>
        <dbReference type="ARBA" id="ARBA00022714"/>
    </source>
</evidence>
<sequence length="163" mass="16992">MDRRAALHTLLCGTCALATLGAGCGGEWREAVVLDAPDAGAPDEACSGAPTPGTPEEGWVEVRLADHPALREPGGQAEVRIPQALLDVVLVHTAPGCYAALWRICTHGDCAVGWLPADGVLECPCHGSRFGQDGRVLTGPATRPLATFPAVRAGDSVFIHRPR</sequence>
<dbReference type="PROSITE" id="PS51257">
    <property type="entry name" value="PROKAR_LIPOPROTEIN"/>
    <property type="match status" value="1"/>
</dbReference>
<evidence type="ECO:0000256" key="5">
    <source>
        <dbReference type="ARBA" id="ARBA00023157"/>
    </source>
</evidence>
<dbReference type="PROSITE" id="PS51296">
    <property type="entry name" value="RIESKE"/>
    <property type="match status" value="1"/>
</dbReference>
<proteinExistence type="predicted"/>
<protein>
    <submittedName>
        <fullName evidence="8">Rieske (2Fe-2S) protein</fullName>
    </submittedName>
</protein>
<organism evidence="8 9">
    <name type="scientific">Pyxidicoccus fallax</name>
    <dbReference type="NCBI Taxonomy" id="394095"/>
    <lineage>
        <taxon>Bacteria</taxon>
        <taxon>Pseudomonadati</taxon>
        <taxon>Myxococcota</taxon>
        <taxon>Myxococcia</taxon>
        <taxon>Myxococcales</taxon>
        <taxon>Cystobacterineae</taxon>
        <taxon>Myxococcaceae</taxon>
        <taxon>Pyxidicoccus</taxon>
    </lineage>
</organism>
<dbReference type="InterPro" id="IPR005805">
    <property type="entry name" value="Rieske_Fe-S_prot_C"/>
</dbReference>
<evidence type="ECO:0000256" key="3">
    <source>
        <dbReference type="ARBA" id="ARBA00023004"/>
    </source>
</evidence>
<comment type="cofactor">
    <cofactor evidence="6">
        <name>[2Fe-2S] cluster</name>
        <dbReference type="ChEBI" id="CHEBI:190135"/>
    </cofactor>
</comment>
<evidence type="ECO:0000256" key="6">
    <source>
        <dbReference type="ARBA" id="ARBA00034078"/>
    </source>
</evidence>
<dbReference type="GO" id="GO:0046872">
    <property type="term" value="F:metal ion binding"/>
    <property type="evidence" value="ECO:0007669"/>
    <property type="project" value="UniProtKB-KW"/>
</dbReference>
<keyword evidence="3" id="KW-0408">Iron</keyword>
<dbReference type="GO" id="GO:0051537">
    <property type="term" value="F:2 iron, 2 sulfur cluster binding"/>
    <property type="evidence" value="ECO:0007669"/>
    <property type="project" value="UniProtKB-KW"/>
</dbReference>
<keyword evidence="2" id="KW-0479">Metal-binding</keyword>
<evidence type="ECO:0000313" key="9">
    <source>
        <dbReference type="Proteomes" id="UP000518300"/>
    </source>
</evidence>
<dbReference type="Pfam" id="PF00355">
    <property type="entry name" value="Rieske"/>
    <property type="match status" value="1"/>
</dbReference>
<feature type="domain" description="Rieske" evidence="7">
    <location>
        <begin position="59"/>
        <end position="159"/>
    </location>
</feature>
<dbReference type="AlphaFoldDB" id="A0A848LX74"/>
<dbReference type="Proteomes" id="UP000518300">
    <property type="component" value="Unassembled WGS sequence"/>
</dbReference>
<dbReference type="SUPFAM" id="SSF50022">
    <property type="entry name" value="ISP domain"/>
    <property type="match status" value="1"/>
</dbReference>
<dbReference type="InterPro" id="IPR017941">
    <property type="entry name" value="Rieske_2Fe-2S"/>
</dbReference>
<accession>A0A848LX74</accession>
<keyword evidence="4" id="KW-0411">Iron-sulfur</keyword>
<evidence type="ECO:0000256" key="2">
    <source>
        <dbReference type="ARBA" id="ARBA00022723"/>
    </source>
</evidence>
<gene>
    <name evidence="8" type="ORF">HG543_49060</name>
</gene>